<dbReference type="InterPro" id="IPR036136">
    <property type="entry name" value="Nit/Sulf_reduc_fer-like_dom_sf"/>
</dbReference>
<accession>A0ABP5YUU9</accession>
<comment type="caution">
    <text evidence="8">The sequence shown here is derived from an EMBL/GenBank/DDBJ whole genome shotgun (WGS) entry which is preliminary data.</text>
</comment>
<dbReference type="RefSeq" id="WP_425581165.1">
    <property type="nucleotide sequence ID" value="NZ_BAAARE010000010.1"/>
</dbReference>
<dbReference type="InterPro" id="IPR051329">
    <property type="entry name" value="NIR_SIR_4Fe-4S"/>
</dbReference>
<evidence type="ECO:0000256" key="5">
    <source>
        <dbReference type="ARBA" id="ARBA00023004"/>
    </source>
</evidence>
<proteinExistence type="predicted"/>
<dbReference type="Gene3D" id="3.30.413.10">
    <property type="entry name" value="Sulfite Reductase Hemoprotein, domain 1"/>
    <property type="match status" value="2"/>
</dbReference>
<evidence type="ECO:0000256" key="2">
    <source>
        <dbReference type="ARBA" id="ARBA00022617"/>
    </source>
</evidence>
<gene>
    <name evidence="8" type="ORF">GCM10009858_24560</name>
</gene>
<evidence type="ECO:0000313" key="8">
    <source>
        <dbReference type="EMBL" id="GAA2485703.1"/>
    </source>
</evidence>
<keyword evidence="4" id="KW-0560">Oxidoreductase</keyword>
<keyword evidence="2" id="KW-0349">Heme</keyword>
<feature type="region of interest" description="Disordered" evidence="7">
    <location>
        <begin position="1"/>
        <end position="20"/>
    </location>
</feature>
<dbReference type="EMBL" id="BAAARE010000010">
    <property type="protein sequence ID" value="GAA2485703.1"/>
    <property type="molecule type" value="Genomic_DNA"/>
</dbReference>
<name>A0ABP5YUU9_9MICO</name>
<dbReference type="Gene3D" id="3.90.480.10">
    <property type="entry name" value="Sulfite Reductase Hemoprotein,Domain 2"/>
    <property type="match status" value="1"/>
</dbReference>
<keyword evidence="1" id="KW-0004">4Fe-4S</keyword>
<dbReference type="PANTHER" id="PTHR32439">
    <property type="entry name" value="FERREDOXIN--NITRITE REDUCTASE, CHLOROPLASTIC"/>
    <property type="match status" value="1"/>
</dbReference>
<dbReference type="Proteomes" id="UP001500730">
    <property type="component" value="Unassembled WGS sequence"/>
</dbReference>
<dbReference type="InterPro" id="IPR045854">
    <property type="entry name" value="NO2/SO3_Rdtase_4Fe4S_sf"/>
</dbReference>
<dbReference type="PANTHER" id="PTHR32439:SF9">
    <property type="entry name" value="BLR3264 PROTEIN"/>
    <property type="match status" value="1"/>
</dbReference>
<evidence type="ECO:0000256" key="1">
    <source>
        <dbReference type="ARBA" id="ARBA00022485"/>
    </source>
</evidence>
<keyword evidence="9" id="KW-1185">Reference proteome</keyword>
<keyword evidence="3" id="KW-0479">Metal-binding</keyword>
<evidence type="ECO:0000256" key="6">
    <source>
        <dbReference type="ARBA" id="ARBA00023014"/>
    </source>
</evidence>
<evidence type="ECO:0000313" key="9">
    <source>
        <dbReference type="Proteomes" id="UP001500730"/>
    </source>
</evidence>
<dbReference type="SUPFAM" id="SSF56014">
    <property type="entry name" value="Nitrite and sulphite reductase 4Fe-4S domain-like"/>
    <property type="match status" value="2"/>
</dbReference>
<reference evidence="9" key="1">
    <citation type="journal article" date="2019" name="Int. J. Syst. Evol. Microbiol.">
        <title>The Global Catalogue of Microorganisms (GCM) 10K type strain sequencing project: providing services to taxonomists for standard genome sequencing and annotation.</title>
        <authorList>
            <consortium name="The Broad Institute Genomics Platform"/>
            <consortium name="The Broad Institute Genome Sequencing Center for Infectious Disease"/>
            <person name="Wu L."/>
            <person name="Ma J."/>
        </authorList>
    </citation>
    <scope>NUCLEOTIDE SEQUENCE [LARGE SCALE GENOMIC DNA]</scope>
    <source>
        <strain evidence="9">JCM 16259</strain>
    </source>
</reference>
<keyword evidence="5" id="KW-0408">Iron</keyword>
<evidence type="ECO:0000256" key="3">
    <source>
        <dbReference type="ARBA" id="ARBA00022723"/>
    </source>
</evidence>
<keyword evidence="6" id="KW-0411">Iron-sulfur</keyword>
<protein>
    <submittedName>
        <fullName evidence="8">Nitrite/sulfite reductase</fullName>
    </submittedName>
</protein>
<dbReference type="SUPFAM" id="SSF55124">
    <property type="entry name" value="Nitrite/Sulfite reductase N-terminal domain-like"/>
    <property type="match status" value="2"/>
</dbReference>
<organism evidence="8 9">
    <name type="scientific">Terrabacter carboxydivorans</name>
    <dbReference type="NCBI Taxonomy" id="619730"/>
    <lineage>
        <taxon>Bacteria</taxon>
        <taxon>Bacillati</taxon>
        <taxon>Actinomycetota</taxon>
        <taxon>Actinomycetes</taxon>
        <taxon>Micrococcales</taxon>
        <taxon>Intrasporangiaceae</taxon>
        <taxon>Terrabacter</taxon>
    </lineage>
</organism>
<evidence type="ECO:0000256" key="4">
    <source>
        <dbReference type="ARBA" id="ARBA00023002"/>
    </source>
</evidence>
<sequence length="389" mass="40748">MCRVTAPSSRERRAGDACPGLQRPFAAADGSIVRLRPAGQPVAVEALITLREVIAAQPDPAIQLTSRGALQLRGLPDPLTPRVHDAIRATGLVPSPTHELVRNVVASPLSGLDGAGRCDVRPVVADLDQAVCADPRLSRLGGRFLFVVDDGRGDVVDLSSDLAFVATGPDRGVVLAGSHDDGWEVSLDGAVDLIVRLAVEFVERAADDESVWHVDDLDDPLTLGGPAYTARPDRIGGMSRAGALPHPLGAVGQHAVVAVPLGLLRPHHVAALARTTDAVRVTPWRSLVVEDGAAALPELEAAGFATHSGSPWHRLHACTGLPGCSRSAVDTRALARDLAPVLPAGRLPVHVSGCERRCGTPSTAYLDVLAPRSTEEALSTIAEQESSWT</sequence>
<evidence type="ECO:0000256" key="7">
    <source>
        <dbReference type="SAM" id="MobiDB-lite"/>
    </source>
</evidence>